<dbReference type="OrthoDB" id="7477016at2"/>
<comment type="caution">
    <text evidence="2">The sequence shown here is derived from an EMBL/GenBank/DDBJ whole genome shotgun (WGS) entry which is preliminary data.</text>
</comment>
<proteinExistence type="predicted"/>
<dbReference type="InterPro" id="IPR027373">
    <property type="entry name" value="RHH_dom"/>
</dbReference>
<dbReference type="EMBL" id="VWPJ01000001">
    <property type="protein sequence ID" value="KAA5607321.1"/>
    <property type="molecule type" value="Genomic_DNA"/>
</dbReference>
<name>A0A5M6IG73_9PROT</name>
<dbReference type="AlphaFoldDB" id="A0A5M6IG73"/>
<evidence type="ECO:0000313" key="3">
    <source>
        <dbReference type="Proteomes" id="UP000324065"/>
    </source>
</evidence>
<dbReference type="Gene3D" id="1.10.3990.20">
    <property type="entry name" value="protein bp1543"/>
    <property type="match status" value="1"/>
</dbReference>
<protein>
    <submittedName>
        <fullName evidence="2">Ribbon-helix-helix domain-containing protein</fullName>
    </submittedName>
</protein>
<dbReference type="RefSeq" id="WP_150060457.1">
    <property type="nucleotide sequence ID" value="NZ_JACHII010000001.1"/>
</dbReference>
<keyword evidence="3" id="KW-1185">Reference proteome</keyword>
<evidence type="ECO:0000313" key="2">
    <source>
        <dbReference type="EMBL" id="KAA5607321.1"/>
    </source>
</evidence>
<dbReference type="Pfam" id="PF13467">
    <property type="entry name" value="RHH_4"/>
    <property type="match status" value="1"/>
</dbReference>
<dbReference type="Proteomes" id="UP000324065">
    <property type="component" value="Unassembled WGS sequence"/>
</dbReference>
<evidence type="ECO:0000259" key="1">
    <source>
        <dbReference type="Pfam" id="PF13467"/>
    </source>
</evidence>
<gene>
    <name evidence="2" type="ORF">F1188_00695</name>
</gene>
<organism evidence="2 3">
    <name type="scientific">Roseospira marina</name>
    <dbReference type="NCBI Taxonomy" id="140057"/>
    <lineage>
        <taxon>Bacteria</taxon>
        <taxon>Pseudomonadati</taxon>
        <taxon>Pseudomonadota</taxon>
        <taxon>Alphaproteobacteria</taxon>
        <taxon>Rhodospirillales</taxon>
        <taxon>Rhodospirillaceae</taxon>
        <taxon>Roseospira</taxon>
    </lineage>
</organism>
<reference evidence="2 3" key="1">
    <citation type="submission" date="2019-09" db="EMBL/GenBank/DDBJ databases">
        <title>Genome sequence of Roseospira marina, one of the more divergent members of the non-sulfur purple photosynthetic bacterial family, the Rhodospirillaceae.</title>
        <authorList>
            <person name="Meyer T."/>
            <person name="Kyndt J."/>
        </authorList>
    </citation>
    <scope>NUCLEOTIDE SEQUENCE [LARGE SCALE GENOMIC DNA]</scope>
    <source>
        <strain evidence="2 3">DSM 15113</strain>
    </source>
</reference>
<feature type="domain" description="Ribbon-helix-helix" evidence="1">
    <location>
        <begin position="5"/>
        <end position="73"/>
    </location>
</feature>
<accession>A0A5M6IG73</accession>
<sequence length="88" mass="9388">MSSVRKRSITIAGHATSISLEEPFWDALREIAVARGQSVAEVVTEIDAGRATGPDGPRGNLSSALRVHVLAYYRDPSTEPTAPSVPED</sequence>
<dbReference type="InterPro" id="IPR038268">
    <property type="entry name" value="RHH_sf"/>
</dbReference>